<reference evidence="1 2" key="1">
    <citation type="submission" date="2016-11" db="EMBL/GenBank/DDBJ databases">
        <authorList>
            <person name="Jaros S."/>
            <person name="Januszkiewicz K."/>
            <person name="Wedrychowicz H."/>
        </authorList>
    </citation>
    <scope>NUCLEOTIDE SEQUENCE [LARGE SCALE GENOMIC DNA]</scope>
    <source>
        <strain evidence="1 2">DSM 27063</strain>
    </source>
</reference>
<protein>
    <submittedName>
        <fullName evidence="1">Uncharacterized protein</fullName>
    </submittedName>
</protein>
<sequence length="432" mass="50634">MKRIGFSGMLLIIVLIFSHSHSYASDEILTDSLSYFNYFKKELNTGVVYSLQQEREQIRTENTNDFEEITENYLRFRWANRNWNLALFKQEVWDYNFEIGPFYGNGTMLDSSATRIIDAEQKMTGVRAKAAARYSSRFYYDLKNYTIVKVDAWGSYGLLRRDATGTHTDSVGLESSYSQKSDLSKLRYGFEAKAGWGRGRLNPMNHFMIAQYLLEKNYERRNFSDREVVLLAREIGRIKHARDARTGHDPETEAGQLTAFMNRELMLESPGAVLSDWGMGEFLPRFEGTRMELGPFFNYFNREPDFIYGGYLKFEDAKYCSLKWNRNLSASLSYNRYKQRDWILLETELGWSFYPNLKSSFDFGLKYIPGVIVNDMDDFGAVRHNFIPYVNYYSQLNSNYRMDLAFSWRIAENDTFVLPGPEVSVSFYRSRY</sequence>
<evidence type="ECO:0000313" key="1">
    <source>
        <dbReference type="EMBL" id="SHI72475.1"/>
    </source>
</evidence>
<organism evidence="1 2">
    <name type="scientific">Tangfeifania diversioriginum</name>
    <dbReference type="NCBI Taxonomy" id="1168035"/>
    <lineage>
        <taxon>Bacteria</taxon>
        <taxon>Pseudomonadati</taxon>
        <taxon>Bacteroidota</taxon>
        <taxon>Bacteroidia</taxon>
        <taxon>Marinilabiliales</taxon>
        <taxon>Prolixibacteraceae</taxon>
        <taxon>Tangfeifania</taxon>
    </lineage>
</organism>
<dbReference type="Proteomes" id="UP000184050">
    <property type="component" value="Unassembled WGS sequence"/>
</dbReference>
<dbReference type="AlphaFoldDB" id="A0A1M6DH05"/>
<gene>
    <name evidence="1" type="ORF">SAMN05444280_10550</name>
</gene>
<accession>A0A1M6DH05</accession>
<name>A0A1M6DH05_9BACT</name>
<dbReference type="OrthoDB" id="1113811at2"/>
<dbReference type="STRING" id="1168035.SAMN05444280_10550"/>
<evidence type="ECO:0000313" key="2">
    <source>
        <dbReference type="Proteomes" id="UP000184050"/>
    </source>
</evidence>
<dbReference type="RefSeq" id="WP_073166235.1">
    <property type="nucleotide sequence ID" value="NZ_FQZE01000005.1"/>
</dbReference>
<keyword evidence="2" id="KW-1185">Reference proteome</keyword>
<dbReference type="EMBL" id="FQZE01000005">
    <property type="protein sequence ID" value="SHI72475.1"/>
    <property type="molecule type" value="Genomic_DNA"/>
</dbReference>
<proteinExistence type="predicted"/>